<proteinExistence type="predicted"/>
<protein>
    <recommendedName>
        <fullName evidence="3">OmpR/PhoB-type domain-containing protein</fullName>
    </recommendedName>
</protein>
<dbReference type="OrthoDB" id="6485260at2"/>
<accession>A0A318NW30</accession>
<evidence type="ECO:0000313" key="2">
    <source>
        <dbReference type="Proteomes" id="UP000248196"/>
    </source>
</evidence>
<organism evidence="1 2">
    <name type="scientific">Serratia plymuthica</name>
    <dbReference type="NCBI Taxonomy" id="82996"/>
    <lineage>
        <taxon>Bacteria</taxon>
        <taxon>Pseudomonadati</taxon>
        <taxon>Pseudomonadota</taxon>
        <taxon>Gammaproteobacteria</taxon>
        <taxon>Enterobacterales</taxon>
        <taxon>Yersiniaceae</taxon>
        <taxon>Serratia</taxon>
    </lineage>
</organism>
<dbReference type="RefSeq" id="WP_020453965.1">
    <property type="nucleotide sequence ID" value="NZ_PESE01000004.1"/>
</dbReference>
<name>A0A318NW30_SERPL</name>
<evidence type="ECO:0008006" key="3">
    <source>
        <dbReference type="Google" id="ProtNLM"/>
    </source>
</evidence>
<dbReference type="AlphaFoldDB" id="A0A318NW30"/>
<comment type="caution">
    <text evidence="1">The sequence shown here is derived from an EMBL/GenBank/DDBJ whole genome shotgun (WGS) entry which is preliminary data.</text>
</comment>
<reference evidence="1 2" key="1">
    <citation type="submission" date="2017-11" db="EMBL/GenBank/DDBJ databases">
        <title>Genome sequence of the oocydin A producing rhizobacterium Serratia plymuthica 4Rx5.</title>
        <authorList>
            <person name="Matilla M.A."/>
            <person name="Udaondo Z."/>
            <person name="Salmond G.P.C."/>
        </authorList>
    </citation>
    <scope>NUCLEOTIDE SEQUENCE [LARGE SCALE GENOMIC DNA]</scope>
    <source>
        <strain evidence="1 2">4Rx5</strain>
    </source>
</reference>
<gene>
    <name evidence="1" type="ORF">CT690_14745</name>
</gene>
<dbReference type="EMBL" id="PESE01000004">
    <property type="protein sequence ID" value="PYD38141.1"/>
    <property type="molecule type" value="Genomic_DNA"/>
</dbReference>
<evidence type="ECO:0000313" key="1">
    <source>
        <dbReference type="EMBL" id="PYD38141.1"/>
    </source>
</evidence>
<sequence length="127" mass="14654">MLSQIIFGYLISGDILFDMHNGCLVSINAKRTGVGAHSIVLRETMYRLLVYLLDNREKVSIDMDDLLFQVWDKYGLQSSTPRLWQVMQALKSRLISVGVPGDLIVRQDSKSYKVREELIEPLYFNKQ</sequence>
<dbReference type="Proteomes" id="UP000248196">
    <property type="component" value="Unassembled WGS sequence"/>
</dbReference>